<gene>
    <name evidence="2" type="ORF">B2A_03541</name>
</gene>
<sequence>ERPRMDTLARDEGEIVSRARAALQRIEAAIEAHPGTGQARRLVKFLAGVYHGEDYPFDLGELRALDTELANACLDYLNYDRLGKREVHKHLKNGDRDLHRWLERYDLLPRES</sequence>
<proteinExistence type="predicted"/>
<comment type="caution">
    <text evidence="2">The sequence shown here is derived from an EMBL/GenBank/DDBJ whole genome shotgun (WGS) entry which is preliminary data.</text>
</comment>
<dbReference type="Pfam" id="PF24720">
    <property type="entry name" value="DUF7673"/>
    <property type="match status" value="1"/>
</dbReference>
<accession>T1ATJ4</accession>
<feature type="non-terminal residue" evidence="2">
    <location>
        <position position="1"/>
    </location>
</feature>
<evidence type="ECO:0000259" key="1">
    <source>
        <dbReference type="Pfam" id="PF24720"/>
    </source>
</evidence>
<dbReference type="EMBL" id="AUZZ01002374">
    <property type="protein sequence ID" value="EQD60712.1"/>
    <property type="molecule type" value="Genomic_DNA"/>
</dbReference>
<protein>
    <recommendedName>
        <fullName evidence="1">DUF7673 domain-containing protein</fullName>
    </recommendedName>
</protein>
<evidence type="ECO:0000313" key="2">
    <source>
        <dbReference type="EMBL" id="EQD60712.1"/>
    </source>
</evidence>
<dbReference type="AlphaFoldDB" id="T1ATJ4"/>
<reference evidence="2" key="2">
    <citation type="journal article" date="2014" name="ISME J.">
        <title>Microbial stratification in low pH oxic and suboxic macroscopic growths along an acid mine drainage.</title>
        <authorList>
            <person name="Mendez-Garcia C."/>
            <person name="Mesa V."/>
            <person name="Sprenger R.R."/>
            <person name="Richter M."/>
            <person name="Diez M.S."/>
            <person name="Solano J."/>
            <person name="Bargiela R."/>
            <person name="Golyshina O.V."/>
            <person name="Manteca A."/>
            <person name="Ramos J.L."/>
            <person name="Gallego J.R."/>
            <person name="Llorente I."/>
            <person name="Martins Dos Santos V.A."/>
            <person name="Jensen O.N."/>
            <person name="Pelaez A.I."/>
            <person name="Sanchez J."/>
            <person name="Ferrer M."/>
        </authorList>
    </citation>
    <scope>NUCLEOTIDE SEQUENCE</scope>
</reference>
<reference evidence="2" key="1">
    <citation type="submission" date="2013-08" db="EMBL/GenBank/DDBJ databases">
        <authorList>
            <person name="Mendez C."/>
            <person name="Richter M."/>
            <person name="Ferrer M."/>
            <person name="Sanchez J."/>
        </authorList>
    </citation>
    <scope>NUCLEOTIDE SEQUENCE</scope>
</reference>
<organism evidence="2">
    <name type="scientific">mine drainage metagenome</name>
    <dbReference type="NCBI Taxonomy" id="410659"/>
    <lineage>
        <taxon>unclassified sequences</taxon>
        <taxon>metagenomes</taxon>
        <taxon>ecological metagenomes</taxon>
    </lineage>
</organism>
<name>T1ATJ4_9ZZZZ</name>
<feature type="domain" description="DUF7673" evidence="1">
    <location>
        <begin position="21"/>
        <end position="105"/>
    </location>
</feature>
<dbReference type="InterPro" id="IPR056090">
    <property type="entry name" value="DUF7673"/>
</dbReference>